<proteinExistence type="predicted"/>
<evidence type="ECO:0000313" key="2">
    <source>
        <dbReference type="Proteomes" id="UP000006868"/>
    </source>
</evidence>
<dbReference type="EMBL" id="CP002214">
    <property type="protein sequence ID" value="ADO59613.1"/>
    <property type="molecule type" value="Genomic_DNA"/>
</dbReference>
<dbReference type="HOGENOM" id="CLU_2207445_0_0_9"/>
<reference evidence="1 2" key="1">
    <citation type="journal article" date="2011" name="J. Bacteriol.">
        <title>Complete genome sequence of Paenibacillus polymyxa SC2, a strain of plant growth-promoting Rhizobacterium with broad-spectrum antimicrobial activity.</title>
        <authorList>
            <person name="Ma M."/>
            <person name="Wang C."/>
            <person name="Ding Y."/>
            <person name="Li L."/>
            <person name="Shen D."/>
            <person name="Jiang X."/>
            <person name="Guan D."/>
            <person name="Cao F."/>
            <person name="Chen H."/>
            <person name="Feng R."/>
            <person name="Wang X."/>
            <person name="Ge Y."/>
            <person name="Yao L."/>
            <person name="Bing X."/>
            <person name="Yang X."/>
            <person name="Li J."/>
            <person name="Du B."/>
        </authorList>
    </citation>
    <scope>NUCLEOTIDE SEQUENCE [LARGE SCALE GENOMIC DNA]</scope>
    <source>
        <strain evidence="1 2">SC2</strain>
        <plasmid evidence="2">pSC2</plasmid>
    </source>
</reference>
<protein>
    <submittedName>
        <fullName evidence="1">Uncharacterized protein</fullName>
    </submittedName>
</protein>
<keyword evidence="1" id="KW-0614">Plasmid</keyword>
<gene>
    <name evidence="1" type="ORF">PPSC2_27080</name>
</gene>
<evidence type="ECO:0000313" key="1">
    <source>
        <dbReference type="EMBL" id="ADO59613.1"/>
    </source>
</evidence>
<organism evidence="1 2">
    <name type="scientific">Paenibacillus polymyxa (strain SC2)</name>
    <name type="common">Bacillus polymyxa</name>
    <dbReference type="NCBI Taxonomy" id="886882"/>
    <lineage>
        <taxon>Bacteria</taxon>
        <taxon>Bacillati</taxon>
        <taxon>Bacillota</taxon>
        <taxon>Bacilli</taxon>
        <taxon>Bacillales</taxon>
        <taxon>Paenibacillaceae</taxon>
        <taxon>Paenibacillus</taxon>
    </lineage>
</organism>
<dbReference type="Proteomes" id="UP000006868">
    <property type="component" value="Plasmid pSC2"/>
</dbReference>
<dbReference type="PATRIC" id="fig|886882.15.peg.5726"/>
<sequence>MKKELKVNETIVQVEETKQKMTTIYIETSDADIYVNGVLLWQRYKDPKFAKIPPLFRSFVADKTDYPDETGDGKIAADLHMKGFKTSASFYFPKNASFTYPCTDGRR</sequence>
<accession>E3EL51</accession>
<name>E3EL51_PAEPS</name>
<dbReference type="AlphaFoldDB" id="E3EL51"/>
<dbReference type="RefSeq" id="WP_013386027.1">
    <property type="nucleotide sequence ID" value="NC_014628.2"/>
</dbReference>
<dbReference type="KEGG" id="ppm:PPSC2_27080"/>
<geneLocation type="plasmid" evidence="1 2">
    <name>pSC2</name>
</geneLocation>